<gene>
    <name evidence="3" type="ORF">CmeUKMEL1_12705</name>
</gene>
<accession>A0A2P4Z3B0</accession>
<dbReference type="OrthoDB" id="341014at2759"/>
<dbReference type="GO" id="GO:0003779">
    <property type="term" value="F:actin binding"/>
    <property type="evidence" value="ECO:0007669"/>
    <property type="project" value="InterPro"/>
</dbReference>
<feature type="compositionally biased region" description="Low complexity" evidence="1">
    <location>
        <begin position="734"/>
        <end position="749"/>
    </location>
</feature>
<protein>
    <recommendedName>
        <fullName evidence="2">WH2 domain-containing protein</fullName>
    </recommendedName>
</protein>
<evidence type="ECO:0000313" key="3">
    <source>
        <dbReference type="EMBL" id="POM84500.1"/>
    </source>
</evidence>
<feature type="domain" description="WH2" evidence="2">
    <location>
        <begin position="775"/>
        <end position="789"/>
    </location>
</feature>
<evidence type="ECO:0000313" key="4">
    <source>
        <dbReference type="Proteomes" id="UP000236928"/>
    </source>
</evidence>
<dbReference type="PROSITE" id="PS51082">
    <property type="entry name" value="WH2"/>
    <property type="match status" value="1"/>
</dbReference>
<proteinExistence type="predicted"/>
<name>A0A2P4Z3B0_9CRYT</name>
<dbReference type="AlphaFoldDB" id="A0A2P4Z3B0"/>
<dbReference type="Proteomes" id="UP000236928">
    <property type="component" value="Unassembled WGS sequence"/>
</dbReference>
<feature type="compositionally biased region" description="Low complexity" evidence="1">
    <location>
        <begin position="670"/>
        <end position="680"/>
    </location>
</feature>
<dbReference type="InterPro" id="IPR003124">
    <property type="entry name" value="WH2_dom"/>
</dbReference>
<feature type="region of interest" description="Disordered" evidence="1">
    <location>
        <begin position="727"/>
        <end position="769"/>
    </location>
</feature>
<comment type="caution">
    <text evidence="3">The sequence shown here is derived from an EMBL/GenBank/DDBJ whole genome shotgun (WGS) entry which is preliminary data.</text>
</comment>
<sequence>MLKSIEAVFGSLLKECKLFTLIILLINLAQLNYATSNISKLAITEGFIFSPKSLNLIECTNSVVSDIIRETTKANNTNSHKVEACLGGQHFQRSMMGLALSFGSGEDLQYRKFKCPRLIASFLRDRILGYSCPYLSNINEFFTFVENKELKTEDSIGKRNIRSHSNNAKNSKLPTILTSLYTRLVHGCDKIEYCLLSNEEKSQKKYYMQDNIDLDKSLIELNTRNIDLQAKQNMIDSMVSLFPRKIGRRDILTYSNNLLRRATFEFETNFEKESPVDPFWLIQAYRMLLIYSVLLDDAGIFVNLNSHYFQKIFNYLLDTQYLRSIDSLQLQTKYLNLDKSSRKQLLFLRASYTILESCFDFWKDLHEFYVSSMFTSNYSFGDTEMVLDFSKICQKGLQLPLRQSLIFFYYAGIKEVIKYFDISENASNNNRTSNVQNESSEFTESTETINFIATNKNNNDWYDSSCTDFTINTPWFVESTNLFYPVTSIEELDLIYNKEVLALIKQSDPNLNPKATVLNLNHNILSGYFIGGNGSMMYKSCTYYLKRKLKKGSKQILLAHVTKMSKNNGFYEVSPNEKIRYFCWYSAKSAYPNDSSFEADHKYETNQFSQGDFRVSQSIETGNKTAIQSKASRPPSISSSPKRLEYQDIETLEQNSDRVFSVLSSIASSTSQTSSSSSPAKSRKHSSFLDHRRREILRRLYPQSSDLDIKSLVYSISDKSDDLRGVPIIKKHSNSPSQILESSSSISNIRGKQEQASCKNKDKDDEKSKKGLIPKLLEEIRSGVKLKPTGSSASSEIMENIKREITSFSKSANLGISSSQIKNDLDSTEFAPPLVETNLLDEMSNSNRFLFEQ</sequence>
<feature type="compositionally biased region" description="Basic and acidic residues" evidence="1">
    <location>
        <begin position="759"/>
        <end position="769"/>
    </location>
</feature>
<dbReference type="VEuPathDB" id="CryptoDB:CmeUKMEL1_12705"/>
<evidence type="ECO:0000259" key="2">
    <source>
        <dbReference type="PROSITE" id="PS51082"/>
    </source>
</evidence>
<feature type="region of interest" description="Disordered" evidence="1">
    <location>
        <begin position="670"/>
        <end position="689"/>
    </location>
</feature>
<evidence type="ECO:0000256" key="1">
    <source>
        <dbReference type="SAM" id="MobiDB-lite"/>
    </source>
</evidence>
<reference evidence="3 4" key="1">
    <citation type="submission" date="2014-04" db="EMBL/GenBank/DDBJ databases">
        <title>Comparative Genomics of Cryptosporidium Species.</title>
        <authorList>
            <person name="Silva J.C."/>
            <person name="Su Q."/>
            <person name="Chalmers R."/>
            <person name="Chibucos M.C."/>
            <person name="Elwin K."/>
            <person name="Godinez A."/>
            <person name="Guo F."/>
            <person name="Huynh K."/>
            <person name="Orvis J."/>
            <person name="Ott S."/>
            <person name="Sadzewicz L."/>
            <person name="Sengamalay N."/>
            <person name="Shetty A."/>
            <person name="Sun M."/>
            <person name="Tallon L."/>
            <person name="Xiao L."/>
            <person name="Zhang H."/>
            <person name="Fraser C.M."/>
            <person name="Zhu G."/>
            <person name="Kissinger J."/>
            <person name="Widmer G."/>
        </authorList>
    </citation>
    <scope>NUCLEOTIDE SEQUENCE [LARGE SCALE GENOMIC DNA]</scope>
    <source>
        <strain evidence="3 4">UKMEL1</strain>
    </source>
</reference>
<dbReference type="EMBL" id="JIBK01000045">
    <property type="protein sequence ID" value="POM84500.1"/>
    <property type="molecule type" value="Genomic_DNA"/>
</dbReference>
<organism evidence="3 4">
    <name type="scientific">Cryptosporidium meleagridis</name>
    <dbReference type="NCBI Taxonomy" id="93969"/>
    <lineage>
        <taxon>Eukaryota</taxon>
        <taxon>Sar</taxon>
        <taxon>Alveolata</taxon>
        <taxon>Apicomplexa</taxon>
        <taxon>Conoidasida</taxon>
        <taxon>Coccidia</taxon>
        <taxon>Eucoccidiorida</taxon>
        <taxon>Eimeriorina</taxon>
        <taxon>Cryptosporidiidae</taxon>
        <taxon>Cryptosporidium</taxon>
    </lineage>
</organism>
<keyword evidence="4" id="KW-1185">Reference proteome</keyword>